<dbReference type="InterPro" id="IPR051916">
    <property type="entry name" value="GPI-anchor_lipid_remodeler"/>
</dbReference>
<dbReference type="GO" id="GO:0004519">
    <property type="term" value="F:endonuclease activity"/>
    <property type="evidence" value="ECO:0007669"/>
    <property type="project" value="UniProtKB-KW"/>
</dbReference>
<dbReference type="Gene3D" id="3.60.10.10">
    <property type="entry name" value="Endonuclease/exonuclease/phosphatase"/>
    <property type="match status" value="1"/>
</dbReference>
<proteinExistence type="predicted"/>
<dbReference type="RefSeq" id="WP_339112706.1">
    <property type="nucleotide sequence ID" value="NZ_JAYWLC010000004.1"/>
</dbReference>
<sequence>MTLRIASYNIHKCVGVDRRRDPNRIIEVLNTLDADIVALQEVDRRRGARPAALTASLIEAETDFCTIEQPRTGPDSLGWHGQAFLVRKTVEMIDCKGIELPGLEPRGALHLHIKAEGDLPFSIFAAHLGLRRADRRAQWTRIAKEMLAASPAPALAIGDFNEWSGRSGFEALSGFSVHAPGATYPSVAPVGKLDRIVTCNRASIAKMAVLDTQLTRRASDHLPIWADVKGLRRRR</sequence>
<comment type="caution">
    <text evidence="2">The sequence shown here is derived from an EMBL/GenBank/DDBJ whole genome shotgun (WGS) entry which is preliminary data.</text>
</comment>
<keyword evidence="2" id="KW-0255">Endonuclease</keyword>
<accession>A0ABV1SF32</accession>
<dbReference type="SUPFAM" id="SSF56219">
    <property type="entry name" value="DNase I-like"/>
    <property type="match status" value="1"/>
</dbReference>
<dbReference type="PANTHER" id="PTHR14859:SF15">
    <property type="entry name" value="ENDONUCLEASE_EXONUCLEASE_PHOSPHATASE DOMAIN-CONTAINING PROTEIN"/>
    <property type="match status" value="1"/>
</dbReference>
<dbReference type="PANTHER" id="PTHR14859">
    <property type="entry name" value="CALCOFLUOR WHITE HYPERSENSITIVE PROTEIN PRECURSOR"/>
    <property type="match status" value="1"/>
</dbReference>
<reference evidence="2 3" key="1">
    <citation type="submission" date="2024-06" db="EMBL/GenBank/DDBJ databases">
        <title>Thioclava kandeliae sp. nov. from a rhizosphere soil sample of Kandelia candel in a mangrove.</title>
        <authorList>
            <person name="Mu T."/>
        </authorList>
    </citation>
    <scope>NUCLEOTIDE SEQUENCE [LARGE SCALE GENOMIC DNA]</scope>
    <source>
        <strain evidence="2 3">CPCC 100088</strain>
    </source>
</reference>
<dbReference type="Proteomes" id="UP001438953">
    <property type="component" value="Unassembled WGS sequence"/>
</dbReference>
<dbReference type="Pfam" id="PF03372">
    <property type="entry name" value="Exo_endo_phos"/>
    <property type="match status" value="1"/>
</dbReference>
<name>A0ABV1SF32_9RHOB</name>
<gene>
    <name evidence="2" type="ORF">VSX56_06935</name>
</gene>
<evidence type="ECO:0000313" key="3">
    <source>
        <dbReference type="Proteomes" id="UP001438953"/>
    </source>
</evidence>
<dbReference type="InterPro" id="IPR005135">
    <property type="entry name" value="Endo/exonuclease/phosphatase"/>
</dbReference>
<dbReference type="EMBL" id="JAYWLC010000004">
    <property type="protein sequence ID" value="MER5171510.1"/>
    <property type="molecule type" value="Genomic_DNA"/>
</dbReference>
<dbReference type="InterPro" id="IPR036691">
    <property type="entry name" value="Endo/exonu/phosph_ase_sf"/>
</dbReference>
<keyword evidence="2" id="KW-0378">Hydrolase</keyword>
<evidence type="ECO:0000259" key="1">
    <source>
        <dbReference type="Pfam" id="PF03372"/>
    </source>
</evidence>
<organism evidence="2 3">
    <name type="scientific">Thioclava kandeliae</name>
    <dbReference type="NCBI Taxonomy" id="3070818"/>
    <lineage>
        <taxon>Bacteria</taxon>
        <taxon>Pseudomonadati</taxon>
        <taxon>Pseudomonadota</taxon>
        <taxon>Alphaproteobacteria</taxon>
        <taxon>Rhodobacterales</taxon>
        <taxon>Paracoccaceae</taxon>
        <taxon>Thioclava</taxon>
    </lineage>
</organism>
<feature type="domain" description="Endonuclease/exonuclease/phosphatase" evidence="1">
    <location>
        <begin position="6"/>
        <end position="221"/>
    </location>
</feature>
<keyword evidence="2" id="KW-0540">Nuclease</keyword>
<keyword evidence="3" id="KW-1185">Reference proteome</keyword>
<evidence type="ECO:0000313" key="2">
    <source>
        <dbReference type="EMBL" id="MER5171510.1"/>
    </source>
</evidence>
<protein>
    <submittedName>
        <fullName evidence="2">Endonuclease/exonuclease/phosphatase family protein</fullName>
    </submittedName>
</protein>